<dbReference type="OrthoDB" id="269473at2"/>
<sequence>MKTLCQCKAAGLCPRHLKEKTPAEVRQCQSDWHHYHYCERKTDNLQPGHITTGKRDPVTCDVIIPYHPATFEWVEESVNSILNQNCARPIIHLIADGFPTSEDALRFKFNDAPNVRKWRNKTAVGPFISTMRIFDHLETDIMLVQDSDDIAMPDRCWYTVACLEQTGREIFGASVQQFIDHKWSCPLVERIYHKSPTLTSGNINEANPGGNVVHPTMGIRKSTFEKLNGYTEALTAADTHLIRRAHEMGCSFFISPDVVALRRLHSKSLSHGKRIGFGSSELKAIHVTFETHYRQIAAGAKPEGFGALNQHRNSDQIERVK</sequence>
<organism evidence="2 3">
    <name type="scientific">Gimesia fumaroli</name>
    <dbReference type="NCBI Taxonomy" id="2527976"/>
    <lineage>
        <taxon>Bacteria</taxon>
        <taxon>Pseudomonadati</taxon>
        <taxon>Planctomycetota</taxon>
        <taxon>Planctomycetia</taxon>
        <taxon>Planctomycetales</taxon>
        <taxon>Planctomycetaceae</taxon>
        <taxon>Gimesia</taxon>
    </lineage>
</organism>
<dbReference type="KEGG" id="gfm:Enr17x_15440"/>
<dbReference type="Pfam" id="PF00535">
    <property type="entry name" value="Glycos_transf_2"/>
    <property type="match status" value="1"/>
</dbReference>
<dbReference type="Proteomes" id="UP000318313">
    <property type="component" value="Chromosome"/>
</dbReference>
<dbReference type="InterPro" id="IPR029044">
    <property type="entry name" value="Nucleotide-diphossugar_trans"/>
</dbReference>
<dbReference type="SUPFAM" id="SSF53448">
    <property type="entry name" value="Nucleotide-diphospho-sugar transferases"/>
    <property type="match status" value="1"/>
</dbReference>
<keyword evidence="2" id="KW-0808">Transferase</keyword>
<keyword evidence="3" id="KW-1185">Reference proteome</keyword>
<dbReference type="EMBL" id="CP037452">
    <property type="protein sequence ID" value="QDV49525.1"/>
    <property type="molecule type" value="Genomic_DNA"/>
</dbReference>
<protein>
    <submittedName>
        <fullName evidence="2">Glycosyl transferase family 2</fullName>
    </submittedName>
</protein>
<accession>A0A518I8U0</accession>
<gene>
    <name evidence="2" type="ORF">Enr17x_15440</name>
</gene>
<dbReference type="InterPro" id="IPR001173">
    <property type="entry name" value="Glyco_trans_2-like"/>
</dbReference>
<evidence type="ECO:0000313" key="3">
    <source>
        <dbReference type="Proteomes" id="UP000318313"/>
    </source>
</evidence>
<dbReference type="GO" id="GO:0016740">
    <property type="term" value="F:transferase activity"/>
    <property type="evidence" value="ECO:0007669"/>
    <property type="project" value="UniProtKB-KW"/>
</dbReference>
<reference evidence="2 3" key="1">
    <citation type="submission" date="2019-03" db="EMBL/GenBank/DDBJ databases">
        <title>Deep-cultivation of Planctomycetes and their phenomic and genomic characterization uncovers novel biology.</title>
        <authorList>
            <person name="Wiegand S."/>
            <person name="Jogler M."/>
            <person name="Boedeker C."/>
            <person name="Pinto D."/>
            <person name="Vollmers J."/>
            <person name="Rivas-Marin E."/>
            <person name="Kohn T."/>
            <person name="Peeters S.H."/>
            <person name="Heuer A."/>
            <person name="Rast P."/>
            <person name="Oberbeckmann S."/>
            <person name="Bunk B."/>
            <person name="Jeske O."/>
            <person name="Meyerdierks A."/>
            <person name="Storesund J.E."/>
            <person name="Kallscheuer N."/>
            <person name="Luecker S."/>
            <person name="Lage O.M."/>
            <person name="Pohl T."/>
            <person name="Merkel B.J."/>
            <person name="Hornburger P."/>
            <person name="Mueller R.-W."/>
            <person name="Bruemmer F."/>
            <person name="Labrenz M."/>
            <person name="Spormann A.M."/>
            <person name="Op den Camp H."/>
            <person name="Overmann J."/>
            <person name="Amann R."/>
            <person name="Jetten M.S.M."/>
            <person name="Mascher T."/>
            <person name="Medema M.H."/>
            <person name="Devos D.P."/>
            <person name="Kaster A.-K."/>
            <person name="Ovreas L."/>
            <person name="Rohde M."/>
            <person name="Galperin M.Y."/>
            <person name="Jogler C."/>
        </authorList>
    </citation>
    <scope>NUCLEOTIDE SEQUENCE [LARGE SCALE GENOMIC DNA]</scope>
    <source>
        <strain evidence="2 3">Enr17</strain>
    </source>
</reference>
<feature type="domain" description="Glycosyltransferase 2-like" evidence="1">
    <location>
        <begin position="62"/>
        <end position="226"/>
    </location>
</feature>
<evidence type="ECO:0000313" key="2">
    <source>
        <dbReference type="EMBL" id="QDV49525.1"/>
    </source>
</evidence>
<dbReference type="AlphaFoldDB" id="A0A518I8U0"/>
<proteinExistence type="predicted"/>
<evidence type="ECO:0000259" key="1">
    <source>
        <dbReference type="Pfam" id="PF00535"/>
    </source>
</evidence>
<name>A0A518I8U0_9PLAN</name>
<dbReference type="CDD" id="cd00761">
    <property type="entry name" value="Glyco_tranf_GTA_type"/>
    <property type="match status" value="1"/>
</dbReference>
<dbReference type="RefSeq" id="WP_145307348.1">
    <property type="nucleotide sequence ID" value="NZ_CP037452.1"/>
</dbReference>
<dbReference type="Gene3D" id="3.90.550.10">
    <property type="entry name" value="Spore Coat Polysaccharide Biosynthesis Protein SpsA, Chain A"/>
    <property type="match status" value="1"/>
</dbReference>